<feature type="non-terminal residue" evidence="8">
    <location>
        <position position="1686"/>
    </location>
</feature>
<keyword evidence="4" id="KW-0732">Signal</keyword>
<comment type="similarity">
    <text evidence="2">Belongs to the 'GDSL' lipolytic enzyme family.</text>
</comment>
<dbReference type="InterPro" id="IPR036514">
    <property type="entry name" value="SGNH_hydro_sf"/>
</dbReference>
<dbReference type="Proteomes" id="UP001141552">
    <property type="component" value="Unassembled WGS sequence"/>
</dbReference>
<dbReference type="Pfam" id="PF00657">
    <property type="entry name" value="Lipase_GDSL"/>
    <property type="match status" value="6"/>
</dbReference>
<gene>
    <name evidence="8" type="ORF">Tsubulata_004877</name>
</gene>
<keyword evidence="9" id="KW-1185">Reference proteome</keyword>
<reference evidence="8" key="1">
    <citation type="submission" date="2022-02" db="EMBL/GenBank/DDBJ databases">
        <authorList>
            <person name="Henning P.M."/>
            <person name="McCubbin A.G."/>
            <person name="Shore J.S."/>
        </authorList>
    </citation>
    <scope>NUCLEOTIDE SEQUENCE</scope>
    <source>
        <strain evidence="8">F60SS</strain>
        <tissue evidence="8">Leaves</tissue>
    </source>
</reference>
<reference evidence="8" key="2">
    <citation type="journal article" date="2023" name="Plants (Basel)">
        <title>Annotation of the Turnera subulata (Passifloraceae) Draft Genome Reveals the S-Locus Evolved after the Divergence of Turneroideae from Passifloroideae in a Stepwise Manner.</title>
        <authorList>
            <person name="Henning P.M."/>
            <person name="Roalson E.H."/>
            <person name="Mir W."/>
            <person name="McCubbin A.G."/>
            <person name="Shore J.S."/>
        </authorList>
    </citation>
    <scope>NUCLEOTIDE SEQUENCE</scope>
    <source>
        <strain evidence="8">F60SS</strain>
    </source>
</reference>
<dbReference type="InterPro" id="IPR035669">
    <property type="entry name" value="SGNH_plant_lipase-like"/>
</dbReference>
<dbReference type="PANTHER" id="PTHR45650">
    <property type="entry name" value="GDSL-LIKE LIPASE/ACYLHYDROLASE-RELATED"/>
    <property type="match status" value="1"/>
</dbReference>
<keyword evidence="3" id="KW-0964">Secreted</keyword>
<evidence type="ECO:0000313" key="9">
    <source>
        <dbReference type="Proteomes" id="UP001141552"/>
    </source>
</evidence>
<dbReference type="SUPFAM" id="SSF52266">
    <property type="entry name" value="SGNH hydrolase"/>
    <property type="match status" value="1"/>
</dbReference>
<comment type="subcellular location">
    <subcellularLocation>
        <location evidence="1">Secreted</location>
    </subcellularLocation>
</comment>
<comment type="caution">
    <text evidence="8">The sequence shown here is derived from an EMBL/GenBank/DDBJ whole genome shotgun (WGS) entry which is preliminary data.</text>
</comment>
<evidence type="ECO:0000256" key="6">
    <source>
        <dbReference type="ARBA" id="ARBA00022963"/>
    </source>
</evidence>
<keyword evidence="6" id="KW-0442">Lipid degradation</keyword>
<keyword evidence="7" id="KW-0443">Lipid metabolism</keyword>
<dbReference type="CDD" id="cd01837">
    <property type="entry name" value="SGNH_plant_lipase_like"/>
    <property type="match status" value="2"/>
</dbReference>
<dbReference type="OrthoDB" id="1600564at2759"/>
<name>A0A9Q0GJH1_9ROSI</name>
<dbReference type="PANTHER" id="PTHR45650:SF75">
    <property type="entry name" value="GDSL-LIKE LIPASE_ACYLHYDROLASE"/>
    <property type="match status" value="1"/>
</dbReference>
<proteinExistence type="inferred from homology"/>
<evidence type="ECO:0000256" key="5">
    <source>
        <dbReference type="ARBA" id="ARBA00022801"/>
    </source>
</evidence>
<dbReference type="GO" id="GO:0016042">
    <property type="term" value="P:lipid catabolic process"/>
    <property type="evidence" value="ECO:0007669"/>
    <property type="project" value="UniProtKB-KW"/>
</dbReference>
<organism evidence="8 9">
    <name type="scientific">Turnera subulata</name>
    <dbReference type="NCBI Taxonomy" id="218843"/>
    <lineage>
        <taxon>Eukaryota</taxon>
        <taxon>Viridiplantae</taxon>
        <taxon>Streptophyta</taxon>
        <taxon>Embryophyta</taxon>
        <taxon>Tracheophyta</taxon>
        <taxon>Spermatophyta</taxon>
        <taxon>Magnoliopsida</taxon>
        <taxon>eudicotyledons</taxon>
        <taxon>Gunneridae</taxon>
        <taxon>Pentapetalae</taxon>
        <taxon>rosids</taxon>
        <taxon>fabids</taxon>
        <taxon>Malpighiales</taxon>
        <taxon>Passifloraceae</taxon>
        <taxon>Turnera</taxon>
    </lineage>
</organism>
<evidence type="ECO:0000256" key="4">
    <source>
        <dbReference type="ARBA" id="ARBA00022729"/>
    </source>
</evidence>
<dbReference type="InterPro" id="IPR001087">
    <property type="entry name" value="GDSL"/>
</dbReference>
<dbReference type="InterPro" id="IPR051238">
    <property type="entry name" value="GDSL_esterase/lipase"/>
</dbReference>
<dbReference type="EMBL" id="JAKUCV010000443">
    <property type="protein sequence ID" value="KAJ4849982.1"/>
    <property type="molecule type" value="Genomic_DNA"/>
</dbReference>
<evidence type="ECO:0000313" key="8">
    <source>
        <dbReference type="EMBL" id="KAJ4849982.1"/>
    </source>
</evidence>
<dbReference type="GO" id="GO:0016788">
    <property type="term" value="F:hydrolase activity, acting on ester bonds"/>
    <property type="evidence" value="ECO:0007669"/>
    <property type="project" value="InterPro"/>
</dbReference>
<evidence type="ECO:0000256" key="2">
    <source>
        <dbReference type="ARBA" id="ARBA00008668"/>
    </source>
</evidence>
<dbReference type="GO" id="GO:0005576">
    <property type="term" value="C:extracellular region"/>
    <property type="evidence" value="ECO:0007669"/>
    <property type="project" value="UniProtKB-SubCell"/>
</dbReference>
<sequence length="1686" mass="188115">MEHNKSLASSSLETPWWIMAITMSSILWPELIICLMGDRISFGGQVKNYQNTVSQMVNLLGDEDTAANYLSKCIYSIGLGSNDYLNNYFMPQIYSTSRQYNPEQYAENLYNYGARKFVLIGVGQIGCSPSELAQNSPDGRTCDARINSANQIFNNKLRSLVDEFNGNTPDAKFIYINAYGIFQDLIDRPAEFGLQILVVVVWGETMSLHQMLTRLIYADWRNYDDLQKEKMNVWRYYVLLGQYYSKKGKPNVVQEKPQVPCFFIFGDSLSDNGNNNNLKTLAKANYLPYGIDHPLGPTGRFSNGRNTVDLLAQHLGFKHAIQSFASSRKDKSILKGVNYASGSSGIRDETGKHLGENYSFKVQMQHHKTIISQIRGILGRKENVQSHLNKCLYFVGIGNNDYLNNYFIPEHYSTSRDFSLEQYAVLYDNGARKIALVGLGQMGCIPRSIDKYKKDNGTACAEEVNTGSKLFNKHLKEMVEQFNGVLKGAKLTYINSWGMGEGDPAQAGFKVSYPGCCQIRDKDGQCLPSGTSCNNRKEYLFWDAFHPTEALSKILAARTYKAFQSSDCYPVDISRLSRPAELTMLCEGKPQVPCFFIFGDSLSDNGNNNNLNTLAKANYLPYGIDHPHGPTGRFSNGRNTVDLLAHHLGFEHPIQSFASSSKHKSILKGVNYASGSSGIRDETGKHLGERFSFKKQMQHHKTILSHIREILGSKEDALSHLKKCLYYVLYKKGARKIAVVGLGQIGCIPRSIDKYKTDNGTSCAEEVNKGSKLFNKHLKEMVEQFNGVLEGANLTYINSWGMGEGNPAEAGFKVTYPGCCQINDKDGQCLPFGTSCNNRKEYLFWDAFHPTEALNKQKSNADPQVPCYFIFGDSLADNGNNNYLNTLAKVDYSPYGVDFPVGPTGRFCNGRTIFDVIGELLGFDAFIPPFASANATEILSGVNYASGAAGILYESGKILVDNHQILISRWEQILGSREAAAMQLNKCLYAIGIGNNDYLNNYFLPEYYNTSKEYNPVQFADLLIQSYTQQLLTLYEKGARKFALFGLGRIGCAPGAIALSGSSTTSGCAEDINEAAQIFNERLISVVQQLNGNLMDAQFIYINNYKIGGDATVLGFSVNNTGCCASDALGQCVADEIPCQNRTQYMFWDLFHPTELFNIFYAERSYKALDKADAYPFDIRQLKVNGTYTLQTHWWIVAITTIFKHRLKSITHHMVLTFLMAQQGGEMLGFDAYIPPYRTVTASQVLQGGVNVELNRQLKNHQVIISRIVDLLGIGSNDYINNYFQPNNYPSSSKYDPQQYAEFLMKQYYQQIKILYNYGARMVAMTGIGPIGCTPNATATHSTGLSLCVDSMNDAAKFTYLSPFGIDILSEYPGPTLVLGWIPPFRNSKPDKRKAILPNSEEQYLEMCLVFSSLVTQWLIVAIITSLILRPKLTTNPMGLTSLMVQLGGELLGFQTFIKPFTTAEGVEILRGVNYGSAYAGILDKTGQHMGARFTMKKQLKRHKKTISSIIKLLGNEKEVAEKLLEQCLYLSSFGANDYINNYYLPNLYNTSSRYTPEKYAKFLELYRNGARKVAFTGTAAIGCTPNATMTYGTNGSLCVEYMNEASAIFNRKLAELIQELNKSLPGAKFSGSGRCCCPVNEYGLCKPLLAPCQSRDVALFWDALHPAEFLNHIAGAISYIKIRDI</sequence>
<dbReference type="FunFam" id="3.40.50.1110:FF:000003">
    <property type="entry name" value="GDSL esterase/lipase APG"/>
    <property type="match status" value="2"/>
</dbReference>
<evidence type="ECO:0000256" key="3">
    <source>
        <dbReference type="ARBA" id="ARBA00022525"/>
    </source>
</evidence>
<keyword evidence="5" id="KW-0378">Hydrolase</keyword>
<evidence type="ECO:0000256" key="1">
    <source>
        <dbReference type="ARBA" id="ARBA00004613"/>
    </source>
</evidence>
<evidence type="ECO:0000256" key="7">
    <source>
        <dbReference type="ARBA" id="ARBA00023098"/>
    </source>
</evidence>
<protein>
    <submittedName>
        <fullName evidence="8">Uncharacterized protein</fullName>
    </submittedName>
</protein>
<accession>A0A9Q0GJH1</accession>
<dbReference type="Gene3D" id="3.40.50.1110">
    <property type="entry name" value="SGNH hydrolase"/>
    <property type="match status" value="7"/>
</dbReference>